<dbReference type="EMBL" id="KE504141">
    <property type="protein sequence ID" value="EPT01599.1"/>
    <property type="molecule type" value="Genomic_DNA"/>
</dbReference>
<reference evidence="6 7" key="1">
    <citation type="journal article" date="2012" name="Science">
        <title>The Paleozoic origin of enzymatic lignin decomposition reconstructed from 31 fungal genomes.</title>
        <authorList>
            <person name="Floudas D."/>
            <person name="Binder M."/>
            <person name="Riley R."/>
            <person name="Barry K."/>
            <person name="Blanchette R.A."/>
            <person name="Henrissat B."/>
            <person name="Martinez A.T."/>
            <person name="Otillar R."/>
            <person name="Spatafora J.W."/>
            <person name="Yadav J.S."/>
            <person name="Aerts A."/>
            <person name="Benoit I."/>
            <person name="Boyd A."/>
            <person name="Carlson A."/>
            <person name="Copeland A."/>
            <person name="Coutinho P.M."/>
            <person name="de Vries R.P."/>
            <person name="Ferreira P."/>
            <person name="Findley K."/>
            <person name="Foster B."/>
            <person name="Gaskell J."/>
            <person name="Glotzer D."/>
            <person name="Gorecki P."/>
            <person name="Heitman J."/>
            <person name="Hesse C."/>
            <person name="Hori C."/>
            <person name="Igarashi K."/>
            <person name="Jurgens J.A."/>
            <person name="Kallen N."/>
            <person name="Kersten P."/>
            <person name="Kohler A."/>
            <person name="Kuees U."/>
            <person name="Kumar T.K.A."/>
            <person name="Kuo A."/>
            <person name="LaButti K."/>
            <person name="Larrondo L.F."/>
            <person name="Lindquist E."/>
            <person name="Ling A."/>
            <person name="Lombard V."/>
            <person name="Lucas S."/>
            <person name="Lundell T."/>
            <person name="Martin R."/>
            <person name="McLaughlin D.J."/>
            <person name="Morgenstern I."/>
            <person name="Morin E."/>
            <person name="Murat C."/>
            <person name="Nagy L.G."/>
            <person name="Nolan M."/>
            <person name="Ohm R.A."/>
            <person name="Patyshakuliyeva A."/>
            <person name="Rokas A."/>
            <person name="Ruiz-Duenas F.J."/>
            <person name="Sabat G."/>
            <person name="Salamov A."/>
            <person name="Samejima M."/>
            <person name="Schmutz J."/>
            <person name="Slot J.C."/>
            <person name="St John F."/>
            <person name="Stenlid J."/>
            <person name="Sun H."/>
            <person name="Sun S."/>
            <person name="Syed K."/>
            <person name="Tsang A."/>
            <person name="Wiebenga A."/>
            <person name="Young D."/>
            <person name="Pisabarro A."/>
            <person name="Eastwood D.C."/>
            <person name="Martin F."/>
            <person name="Cullen D."/>
            <person name="Grigoriev I.V."/>
            <person name="Hibbett D.S."/>
        </authorList>
    </citation>
    <scope>NUCLEOTIDE SEQUENCE</scope>
    <source>
        <strain evidence="7">FP-58527</strain>
    </source>
</reference>
<dbReference type="InParanoid" id="S8EED4"/>
<accession>S8EED4</accession>
<dbReference type="PANTHER" id="PTHR13026">
    <property type="entry name" value="NNP-1 PROTEIN NOVEL NUCLEAR PROTEIN 1 NOP52"/>
    <property type="match status" value="1"/>
</dbReference>
<evidence type="ECO:0000313" key="6">
    <source>
        <dbReference type="EMBL" id="EPT01599.1"/>
    </source>
</evidence>
<evidence type="ECO:0000256" key="1">
    <source>
        <dbReference type="ARBA" id="ARBA00004123"/>
    </source>
</evidence>
<dbReference type="GO" id="GO:0006364">
    <property type="term" value="P:rRNA processing"/>
    <property type="evidence" value="ECO:0007669"/>
    <property type="project" value="UniProtKB-KW"/>
</dbReference>
<evidence type="ECO:0000256" key="3">
    <source>
        <dbReference type="ARBA" id="ARBA00022552"/>
    </source>
</evidence>
<feature type="region of interest" description="Disordered" evidence="5">
    <location>
        <begin position="228"/>
        <end position="248"/>
    </location>
</feature>
<dbReference type="AlphaFoldDB" id="S8EED4"/>
<organism evidence="6 7">
    <name type="scientific">Fomitopsis schrenkii</name>
    <name type="common">Brown rot fungus</name>
    <dbReference type="NCBI Taxonomy" id="2126942"/>
    <lineage>
        <taxon>Eukaryota</taxon>
        <taxon>Fungi</taxon>
        <taxon>Dikarya</taxon>
        <taxon>Basidiomycota</taxon>
        <taxon>Agaricomycotina</taxon>
        <taxon>Agaricomycetes</taxon>
        <taxon>Polyporales</taxon>
        <taxon>Fomitopsis</taxon>
    </lineage>
</organism>
<comment type="subcellular location">
    <subcellularLocation>
        <location evidence="1">Nucleus</location>
    </subcellularLocation>
</comment>
<feature type="region of interest" description="Disordered" evidence="5">
    <location>
        <begin position="300"/>
        <end position="319"/>
    </location>
</feature>
<dbReference type="GO" id="GO:0030688">
    <property type="term" value="C:preribosome, small subunit precursor"/>
    <property type="evidence" value="ECO:0007669"/>
    <property type="project" value="InterPro"/>
</dbReference>
<evidence type="ECO:0000256" key="5">
    <source>
        <dbReference type="SAM" id="MobiDB-lite"/>
    </source>
</evidence>
<comment type="similarity">
    <text evidence="2">Belongs to the RRP1 family.</text>
</comment>
<feature type="region of interest" description="Disordered" evidence="5">
    <location>
        <begin position="1"/>
        <end position="25"/>
    </location>
</feature>
<dbReference type="OrthoDB" id="2019504at2759"/>
<dbReference type="STRING" id="743788.S8EED4"/>
<gene>
    <name evidence="6" type="ORF">FOMPIDRAFT_1161531</name>
</gene>
<dbReference type="InterPro" id="IPR010301">
    <property type="entry name" value="RRP1"/>
</dbReference>
<keyword evidence="7" id="KW-1185">Reference proteome</keyword>
<keyword evidence="3" id="KW-0698">rRNA processing</keyword>
<evidence type="ECO:0000313" key="7">
    <source>
        <dbReference type="Proteomes" id="UP000015241"/>
    </source>
</evidence>
<protein>
    <recommendedName>
        <fullName evidence="8">Nop52-domain-containing protein</fullName>
    </recommendedName>
</protein>
<evidence type="ECO:0000256" key="4">
    <source>
        <dbReference type="ARBA" id="ARBA00023242"/>
    </source>
</evidence>
<dbReference type="FunCoup" id="S8EED4">
    <property type="interactions" value="23"/>
</dbReference>
<evidence type="ECO:0008006" key="8">
    <source>
        <dbReference type="Google" id="ProtNLM"/>
    </source>
</evidence>
<proteinExistence type="inferred from homology"/>
<name>S8EED4_FOMSC</name>
<dbReference type="HOGENOM" id="CLU_022876_1_0_1"/>
<keyword evidence="4" id="KW-0539">Nucleus</keyword>
<sequence length="319" mass="35877">MASTPSTSDAPPLAKYLASTDKKTRDKATKQLASFLSEPSRDGLPHAEMAKLWKGIFYCFWMSDKPLIQQALASELAEILLNVTSTPFALDFLQGFWEATVREWSGIDRLRIDKYYMLVRRFVNASFRLLLRDRWESGLCERYNAILTQRGGPLCPEDTRVPTSLAYHLADIYLEELDKVLGSSSEPSPPPAPLSTLLDPFLTFAARAPTKVTYERIQSALLEPLFTALTPKPDDEPPSRKRPRLGPTYSNLVASACATDTKTEGAVERVKLRKMLLRQMFDVASEEDTRDANRRKMYNLWKSHTEDEDSSGSTGVDAS</sequence>
<dbReference type="Pfam" id="PF05997">
    <property type="entry name" value="Nop52"/>
    <property type="match status" value="1"/>
</dbReference>
<dbReference type="eggNOG" id="KOG3911">
    <property type="taxonomic scope" value="Eukaryota"/>
</dbReference>
<dbReference type="PANTHER" id="PTHR13026:SF0">
    <property type="entry name" value="RIBOSOMAL RNA PROCESSING 1B"/>
    <property type="match status" value="1"/>
</dbReference>
<dbReference type="GO" id="GO:0005634">
    <property type="term" value="C:nucleus"/>
    <property type="evidence" value="ECO:0007669"/>
    <property type="project" value="UniProtKB-SubCell"/>
</dbReference>
<evidence type="ECO:0000256" key="2">
    <source>
        <dbReference type="ARBA" id="ARBA00006374"/>
    </source>
</evidence>
<dbReference type="Proteomes" id="UP000015241">
    <property type="component" value="Unassembled WGS sequence"/>
</dbReference>